<proteinExistence type="predicted"/>
<dbReference type="Pfam" id="PF00248">
    <property type="entry name" value="Aldo_ket_red"/>
    <property type="match status" value="1"/>
</dbReference>
<reference evidence="2 3" key="1">
    <citation type="submission" date="2021-05" db="EMBL/GenBank/DDBJ databases">
        <title>A Polyphasic approach of four new species of the genus Ohtaekwangia: Ohtaekwangia histidinii sp. nov., Ohtaekwangia cretensis sp. nov., Ohtaekwangia indiensis sp. nov., Ohtaekwangia reichenbachii sp. nov. from diverse environment.</title>
        <authorList>
            <person name="Octaviana S."/>
        </authorList>
    </citation>
    <scope>NUCLEOTIDE SEQUENCE [LARGE SCALE GENOMIC DNA]</scope>
    <source>
        <strain evidence="2 3">PWU37</strain>
    </source>
</reference>
<dbReference type="RefSeq" id="WP_254093420.1">
    <property type="nucleotide sequence ID" value="NZ_JAHESC010000058.1"/>
</dbReference>
<dbReference type="PANTHER" id="PTHR43312:SF1">
    <property type="entry name" value="NADP-DEPENDENT OXIDOREDUCTASE DOMAIN-CONTAINING PROTEIN"/>
    <property type="match status" value="1"/>
</dbReference>
<dbReference type="InterPro" id="IPR053135">
    <property type="entry name" value="AKR2_Oxidoreductase"/>
</dbReference>
<organism evidence="2 3">
    <name type="scientific">Dawidia soli</name>
    <dbReference type="NCBI Taxonomy" id="2782352"/>
    <lineage>
        <taxon>Bacteria</taxon>
        <taxon>Pseudomonadati</taxon>
        <taxon>Bacteroidota</taxon>
        <taxon>Cytophagia</taxon>
        <taxon>Cytophagales</taxon>
        <taxon>Chryseotaleaceae</taxon>
        <taxon>Dawidia</taxon>
    </lineage>
</organism>
<dbReference type="Proteomes" id="UP001319180">
    <property type="component" value="Unassembled WGS sequence"/>
</dbReference>
<dbReference type="PANTHER" id="PTHR43312">
    <property type="entry name" value="D-THREO-ALDOSE 1-DEHYDROGENASE"/>
    <property type="match status" value="1"/>
</dbReference>
<evidence type="ECO:0000313" key="2">
    <source>
        <dbReference type="EMBL" id="MBT1690201.1"/>
    </source>
</evidence>
<protein>
    <submittedName>
        <fullName evidence="2">Aldo/keto reductase</fullName>
    </submittedName>
</protein>
<dbReference type="InterPro" id="IPR036812">
    <property type="entry name" value="NAD(P)_OxRdtase_dom_sf"/>
</dbReference>
<feature type="domain" description="NADP-dependent oxidoreductase" evidence="1">
    <location>
        <begin position="9"/>
        <end position="277"/>
    </location>
</feature>
<accession>A0AAP2GK89</accession>
<dbReference type="EMBL" id="JAHESC010000058">
    <property type="protein sequence ID" value="MBT1690201.1"/>
    <property type="molecule type" value="Genomic_DNA"/>
</dbReference>
<sequence>MSTLALHQKIGLGTVQLGLAYGINNQTGKPAQQEAFAILDEAHRSGITLLDTADAYGDSLDVLGRYIRAHGQKSFVIVNKFIHTGAPLAEKMDAGLSRLGATRLYGYMYHRFQDYRDGACREELQAYKNKKVVEKVGVSLYDLHELEQAVRDPFVDLIQLPVHPFDFSAGKKALLQEAKRQGKEIHVRSVFFQGLFFKDPETLTGNLTVFREPLLQLKEIAREHRLDIQTMCLNYALHCETIDKVIIGVDSAAQLQKNMASIVTDYPASIASALESIVITTPEVLNPSAWKP</sequence>
<dbReference type="SUPFAM" id="SSF51430">
    <property type="entry name" value="NAD(P)-linked oxidoreductase"/>
    <property type="match status" value="1"/>
</dbReference>
<keyword evidence="3" id="KW-1185">Reference proteome</keyword>
<dbReference type="AlphaFoldDB" id="A0AAP2GK89"/>
<name>A0AAP2GK89_9BACT</name>
<gene>
    <name evidence="2" type="ORF">KK078_26790</name>
</gene>
<evidence type="ECO:0000313" key="3">
    <source>
        <dbReference type="Proteomes" id="UP001319180"/>
    </source>
</evidence>
<comment type="caution">
    <text evidence="2">The sequence shown here is derived from an EMBL/GenBank/DDBJ whole genome shotgun (WGS) entry which is preliminary data.</text>
</comment>
<dbReference type="CDD" id="cd19097">
    <property type="entry name" value="AKR_unchar"/>
    <property type="match status" value="1"/>
</dbReference>
<dbReference type="InterPro" id="IPR023210">
    <property type="entry name" value="NADP_OxRdtase_dom"/>
</dbReference>
<dbReference type="Gene3D" id="3.20.20.100">
    <property type="entry name" value="NADP-dependent oxidoreductase domain"/>
    <property type="match status" value="1"/>
</dbReference>
<evidence type="ECO:0000259" key="1">
    <source>
        <dbReference type="Pfam" id="PF00248"/>
    </source>
</evidence>